<keyword evidence="8" id="KW-1185">Reference proteome</keyword>
<evidence type="ECO:0000256" key="4">
    <source>
        <dbReference type="ARBA" id="ARBA00023136"/>
    </source>
</evidence>
<feature type="transmembrane region" description="Helical" evidence="6">
    <location>
        <begin position="396"/>
        <end position="414"/>
    </location>
</feature>
<dbReference type="PANTHER" id="PTHR11662">
    <property type="entry name" value="SOLUTE CARRIER FAMILY 17"/>
    <property type="match status" value="1"/>
</dbReference>
<feature type="transmembrane region" description="Helical" evidence="6">
    <location>
        <begin position="486"/>
        <end position="508"/>
    </location>
</feature>
<protein>
    <submittedName>
        <fullName evidence="9">Sialin</fullName>
    </submittedName>
</protein>
<feature type="transmembrane region" description="Helical" evidence="6">
    <location>
        <begin position="715"/>
        <end position="735"/>
    </location>
</feature>
<keyword evidence="4 6" id="KW-0472">Membrane</keyword>
<evidence type="ECO:0000256" key="1">
    <source>
        <dbReference type="ARBA" id="ARBA00004141"/>
    </source>
</evidence>
<keyword evidence="3 6" id="KW-1133">Transmembrane helix</keyword>
<dbReference type="GeneID" id="100201213"/>
<dbReference type="InterPro" id="IPR011701">
    <property type="entry name" value="MFS"/>
</dbReference>
<feature type="compositionally biased region" description="Basic and acidic residues" evidence="5">
    <location>
        <begin position="1"/>
        <end position="11"/>
    </location>
</feature>
<proteinExistence type="predicted"/>
<feature type="transmembrane region" description="Helical" evidence="6">
    <location>
        <begin position="365"/>
        <end position="389"/>
    </location>
</feature>
<keyword evidence="2 6" id="KW-0812">Transmembrane</keyword>
<evidence type="ECO:0000256" key="6">
    <source>
        <dbReference type="SAM" id="Phobius"/>
    </source>
</evidence>
<feature type="transmembrane region" description="Helical" evidence="6">
    <location>
        <begin position="420"/>
        <end position="443"/>
    </location>
</feature>
<feature type="compositionally biased region" description="Polar residues" evidence="5">
    <location>
        <begin position="177"/>
        <end position="188"/>
    </location>
</feature>
<gene>
    <name evidence="9" type="primary">LOC100201213</name>
</gene>
<dbReference type="PANTHER" id="PTHR11662:SF399">
    <property type="entry name" value="FI19708P1-RELATED"/>
    <property type="match status" value="1"/>
</dbReference>
<feature type="compositionally biased region" description="Polar residues" evidence="5">
    <location>
        <begin position="106"/>
        <end position="117"/>
    </location>
</feature>
<organism evidence="8 9">
    <name type="scientific">Hydra vulgaris</name>
    <name type="common">Hydra</name>
    <name type="synonym">Hydra attenuata</name>
    <dbReference type="NCBI Taxonomy" id="6087"/>
    <lineage>
        <taxon>Eukaryota</taxon>
        <taxon>Metazoa</taxon>
        <taxon>Cnidaria</taxon>
        <taxon>Hydrozoa</taxon>
        <taxon>Hydroidolina</taxon>
        <taxon>Anthoathecata</taxon>
        <taxon>Aplanulata</taxon>
        <taxon>Hydridae</taxon>
        <taxon>Hydra</taxon>
    </lineage>
</organism>
<evidence type="ECO:0000256" key="5">
    <source>
        <dbReference type="SAM" id="MobiDB-lite"/>
    </source>
</evidence>
<sequence>MADHNKEEKLNGKNLKSNVYQTHRPSKVGLSKSNGKEVSRESPDKDLVNSGKNIQKMNSEEKERPTINKPKRDLNLNKSHDNNFYWNNEKNVEFTDGALDTKTDNLESYNNSNNKTHLSNDFKLKNTENSVHPEHSVPFQSRIGEKTFYNTAEMKSNEPNKEEKNLNNSYGLKDTTHNYPKQSGTEHYSTYPGGTYHHKKRRSSPTETPTAGDERNDKPKPVFNSDVSINNKSTSLPSDNTSKQAQNWSENQRKKETSNIDETGEKARLVAVRKLDTPELKRKNETMEGDSESSSTISEGQDSKTDVFLPKRYILAIMMFMGFMNMYAIRVNLNVAIGAMTNNHTISQGGFAVTMPPEFNWSSRLQGVILGSFYYGYMFLQIPGGWFAMRFGGTKIFGGAIFLASLLTLLTPVATRYSVWALVVLRILEGLVLGVMLPCNHQIWSLWAPLQERSTLVTIAVAGMNVGTVVTMPLTGLLTKYGFDGGWASVFYCFGLFGIAWFLLWLLVVHATPNSHPTITKDERNYINKNVIHRRSMRVPWKAMLTSKPVWAVIIGNVASDWGLYTILICLPLFLMDIMRFNVQTMGFVASLPFLLKAIVGPLGGVVADVLRYKCMSTRAVRQLFYAIGAMSAAVMIVIAGYTDSPMFAVLSMCVGVAMSGLLHSGYEVNVLDIAPSLAGIVMGITNTAGTTTGFLSPLLVGFLTEDKLRSQWQLVFWITFLIYLGGTILFCLLCSGEAQHWALEENDEDENESHDRSKP</sequence>
<evidence type="ECO:0000259" key="7">
    <source>
        <dbReference type="PROSITE" id="PS50850"/>
    </source>
</evidence>
<feature type="transmembrane region" description="Helical" evidence="6">
    <location>
        <begin position="587"/>
        <end position="611"/>
    </location>
</feature>
<feature type="compositionally biased region" description="Basic and acidic residues" evidence="5">
    <location>
        <begin position="251"/>
        <end position="286"/>
    </location>
</feature>
<feature type="compositionally biased region" description="Polar residues" evidence="5">
    <location>
        <begin position="225"/>
        <end position="250"/>
    </location>
</feature>
<feature type="transmembrane region" description="Helical" evidence="6">
    <location>
        <begin position="623"/>
        <end position="642"/>
    </location>
</feature>
<dbReference type="PROSITE" id="PS50850">
    <property type="entry name" value="MFS"/>
    <property type="match status" value="1"/>
</dbReference>
<evidence type="ECO:0000256" key="2">
    <source>
        <dbReference type="ARBA" id="ARBA00022692"/>
    </source>
</evidence>
<feature type="transmembrane region" description="Helical" evidence="6">
    <location>
        <begin position="313"/>
        <end position="333"/>
    </location>
</feature>
<evidence type="ECO:0000313" key="9">
    <source>
        <dbReference type="RefSeq" id="XP_065650018.1"/>
    </source>
</evidence>
<dbReference type="InterPro" id="IPR036259">
    <property type="entry name" value="MFS_trans_sf"/>
</dbReference>
<feature type="compositionally biased region" description="Basic and acidic residues" evidence="5">
    <location>
        <begin position="155"/>
        <end position="165"/>
    </location>
</feature>
<dbReference type="InterPro" id="IPR050382">
    <property type="entry name" value="MFS_Na/Anion_cotransporter"/>
</dbReference>
<dbReference type="SUPFAM" id="SSF103473">
    <property type="entry name" value="MFS general substrate transporter"/>
    <property type="match status" value="1"/>
</dbReference>
<feature type="transmembrane region" description="Helical" evidence="6">
    <location>
        <begin position="550"/>
        <end position="575"/>
    </location>
</feature>
<dbReference type="Gene3D" id="1.20.1250.20">
    <property type="entry name" value="MFS general substrate transporter like domains"/>
    <property type="match status" value="2"/>
</dbReference>
<dbReference type="Proteomes" id="UP001652625">
    <property type="component" value="Chromosome 03"/>
</dbReference>
<feature type="compositionally biased region" description="Basic and acidic residues" evidence="5">
    <location>
        <begin position="34"/>
        <end position="47"/>
    </location>
</feature>
<reference evidence="9" key="1">
    <citation type="submission" date="2025-08" db="UniProtKB">
        <authorList>
            <consortium name="RefSeq"/>
        </authorList>
    </citation>
    <scope>IDENTIFICATION</scope>
</reference>
<dbReference type="Pfam" id="PF07690">
    <property type="entry name" value="MFS_1"/>
    <property type="match status" value="1"/>
</dbReference>
<feature type="transmembrane region" description="Helical" evidence="6">
    <location>
        <begin position="648"/>
        <end position="667"/>
    </location>
</feature>
<evidence type="ECO:0000256" key="3">
    <source>
        <dbReference type="ARBA" id="ARBA00022989"/>
    </source>
</evidence>
<evidence type="ECO:0000313" key="8">
    <source>
        <dbReference type="Proteomes" id="UP001652625"/>
    </source>
</evidence>
<dbReference type="CDD" id="cd17318">
    <property type="entry name" value="MFS_SLC17"/>
    <property type="match status" value="1"/>
</dbReference>
<comment type="subcellular location">
    <subcellularLocation>
        <location evidence="1">Membrane</location>
        <topology evidence="1">Multi-pass membrane protein</topology>
    </subcellularLocation>
</comment>
<dbReference type="RefSeq" id="XP_065650018.1">
    <property type="nucleotide sequence ID" value="XM_065793946.1"/>
</dbReference>
<feature type="region of interest" description="Disordered" evidence="5">
    <location>
        <begin position="1"/>
        <end position="84"/>
    </location>
</feature>
<feature type="region of interest" description="Disordered" evidence="5">
    <location>
        <begin position="102"/>
        <end position="302"/>
    </location>
</feature>
<feature type="transmembrane region" description="Helical" evidence="6">
    <location>
        <begin position="679"/>
        <end position="703"/>
    </location>
</feature>
<name>A0ABM4BLR8_HYDVU</name>
<accession>A0ABM4BLR8</accession>
<feature type="compositionally biased region" description="Basic and acidic residues" evidence="5">
    <location>
        <begin position="118"/>
        <end position="135"/>
    </location>
</feature>
<feature type="compositionally biased region" description="Basic and acidic residues" evidence="5">
    <location>
        <begin position="58"/>
        <end position="81"/>
    </location>
</feature>
<feature type="transmembrane region" description="Helical" evidence="6">
    <location>
        <begin position="455"/>
        <end position="474"/>
    </location>
</feature>
<dbReference type="InterPro" id="IPR020846">
    <property type="entry name" value="MFS_dom"/>
</dbReference>
<feature type="domain" description="Major facilitator superfamily (MFS) profile" evidence="7">
    <location>
        <begin position="314"/>
        <end position="739"/>
    </location>
</feature>